<dbReference type="AlphaFoldDB" id="A0A0F9KF12"/>
<sequence length="89" mass="9980">MQIPKPALLAKDEIKKHERDKIEQVRPDLVGPRHLVGCPKKDYHVTSTIECVACGYWLGFFPANRHKPLGPGNVWSACAFPMGREVISV</sequence>
<dbReference type="EMBL" id="LAZR01008161">
    <property type="protein sequence ID" value="KKM80548.1"/>
    <property type="molecule type" value="Genomic_DNA"/>
</dbReference>
<proteinExistence type="predicted"/>
<reference evidence="1" key="1">
    <citation type="journal article" date="2015" name="Nature">
        <title>Complex archaea that bridge the gap between prokaryotes and eukaryotes.</title>
        <authorList>
            <person name="Spang A."/>
            <person name="Saw J.H."/>
            <person name="Jorgensen S.L."/>
            <person name="Zaremba-Niedzwiedzka K."/>
            <person name="Martijn J."/>
            <person name="Lind A.E."/>
            <person name="van Eijk R."/>
            <person name="Schleper C."/>
            <person name="Guy L."/>
            <person name="Ettema T.J."/>
        </authorList>
    </citation>
    <scope>NUCLEOTIDE SEQUENCE</scope>
</reference>
<protein>
    <submittedName>
        <fullName evidence="1">Uncharacterized protein</fullName>
    </submittedName>
</protein>
<gene>
    <name evidence="1" type="ORF">LCGC14_1338760</name>
</gene>
<comment type="caution">
    <text evidence="1">The sequence shown here is derived from an EMBL/GenBank/DDBJ whole genome shotgun (WGS) entry which is preliminary data.</text>
</comment>
<accession>A0A0F9KF12</accession>
<organism evidence="1">
    <name type="scientific">marine sediment metagenome</name>
    <dbReference type="NCBI Taxonomy" id="412755"/>
    <lineage>
        <taxon>unclassified sequences</taxon>
        <taxon>metagenomes</taxon>
        <taxon>ecological metagenomes</taxon>
    </lineage>
</organism>
<name>A0A0F9KF12_9ZZZZ</name>
<evidence type="ECO:0000313" key="1">
    <source>
        <dbReference type="EMBL" id="KKM80548.1"/>
    </source>
</evidence>